<feature type="transmembrane region" description="Helical" evidence="1">
    <location>
        <begin position="61"/>
        <end position="81"/>
    </location>
</feature>
<keyword evidence="1" id="KW-1133">Transmembrane helix</keyword>
<dbReference type="EMBL" id="LT853701">
    <property type="protein sequence ID" value="SMQ54924.1"/>
    <property type="molecule type" value="Genomic_DNA"/>
</dbReference>
<name>A0A1X7S5G2_ZYMT9</name>
<accession>A0A1X7S5G2</accession>
<gene>
    <name evidence="2" type="ORF">ZT3D7_G10079</name>
</gene>
<sequence>MTSYWHHPVGPGSFIVFQRLIRFSTTFLILTGLVSALSAGVLQFQKFHPTTTSLQRLAEGFFVSSTATAVIAAMLATMLLFRFEGYVQASRKDLLSGVESVGYSGLVDFEFPRGIGDVVYGQGSGF</sequence>
<evidence type="ECO:0000256" key="1">
    <source>
        <dbReference type="SAM" id="Phobius"/>
    </source>
</evidence>
<dbReference type="AlphaFoldDB" id="A0A1X7S5G2"/>
<keyword evidence="3" id="KW-1185">Reference proteome</keyword>
<keyword evidence="1" id="KW-0812">Transmembrane</keyword>
<organism evidence="2 3">
    <name type="scientific">Zymoseptoria tritici (strain ST99CH_3D7)</name>
    <dbReference type="NCBI Taxonomy" id="1276538"/>
    <lineage>
        <taxon>Eukaryota</taxon>
        <taxon>Fungi</taxon>
        <taxon>Dikarya</taxon>
        <taxon>Ascomycota</taxon>
        <taxon>Pezizomycotina</taxon>
        <taxon>Dothideomycetes</taxon>
        <taxon>Dothideomycetidae</taxon>
        <taxon>Mycosphaerellales</taxon>
        <taxon>Mycosphaerellaceae</taxon>
        <taxon>Zymoseptoria</taxon>
    </lineage>
</organism>
<evidence type="ECO:0000313" key="3">
    <source>
        <dbReference type="Proteomes" id="UP000215127"/>
    </source>
</evidence>
<proteinExistence type="predicted"/>
<feature type="transmembrane region" description="Helical" evidence="1">
    <location>
        <begin position="20"/>
        <end position="41"/>
    </location>
</feature>
<keyword evidence="1" id="KW-0472">Membrane</keyword>
<protein>
    <submittedName>
        <fullName evidence="2">Uncharacterized protein</fullName>
    </submittedName>
</protein>
<reference evidence="2 3" key="1">
    <citation type="submission" date="2016-06" db="EMBL/GenBank/DDBJ databases">
        <authorList>
            <person name="Kjaerup R.B."/>
            <person name="Dalgaard T.S."/>
            <person name="Juul-Madsen H.R."/>
        </authorList>
    </citation>
    <scope>NUCLEOTIDE SEQUENCE [LARGE SCALE GENOMIC DNA]</scope>
</reference>
<evidence type="ECO:0000313" key="2">
    <source>
        <dbReference type="EMBL" id="SMQ54924.1"/>
    </source>
</evidence>
<dbReference type="Proteomes" id="UP000215127">
    <property type="component" value="Chromosome 10"/>
</dbReference>